<dbReference type="PROSITE" id="PS00633">
    <property type="entry name" value="BROMODOMAIN_1"/>
    <property type="match status" value="2"/>
</dbReference>
<dbReference type="RefSeq" id="XP_014154697.1">
    <property type="nucleotide sequence ID" value="XM_014299222.1"/>
</dbReference>
<dbReference type="eggNOG" id="KOG1474">
    <property type="taxonomic scope" value="Eukaryota"/>
</dbReference>
<gene>
    <name evidence="7" type="ORF">SARC_06858</name>
</gene>
<accession>A0A0L0FVB2</accession>
<evidence type="ECO:0000313" key="7">
    <source>
        <dbReference type="EMBL" id="KNC80795.1"/>
    </source>
</evidence>
<feature type="compositionally biased region" description="Polar residues" evidence="4">
    <location>
        <begin position="727"/>
        <end position="739"/>
    </location>
</feature>
<evidence type="ECO:0000256" key="4">
    <source>
        <dbReference type="SAM" id="MobiDB-lite"/>
    </source>
</evidence>
<feature type="domain" description="Bromo" evidence="5">
    <location>
        <begin position="308"/>
        <end position="380"/>
    </location>
</feature>
<feature type="compositionally biased region" description="Basic and acidic residues" evidence="4">
    <location>
        <begin position="174"/>
        <end position="183"/>
    </location>
</feature>
<evidence type="ECO:0000259" key="6">
    <source>
        <dbReference type="PROSITE" id="PS51525"/>
    </source>
</evidence>
<feature type="compositionally biased region" description="Basic residues" evidence="4">
    <location>
        <begin position="878"/>
        <end position="891"/>
    </location>
</feature>
<dbReference type="GO" id="GO:0000785">
    <property type="term" value="C:chromatin"/>
    <property type="evidence" value="ECO:0007669"/>
    <property type="project" value="TreeGrafter"/>
</dbReference>
<dbReference type="Pfam" id="PF17035">
    <property type="entry name" value="BET"/>
    <property type="match status" value="1"/>
</dbReference>
<feature type="compositionally biased region" description="Polar residues" evidence="4">
    <location>
        <begin position="1180"/>
        <end position="1194"/>
    </location>
</feature>
<evidence type="ECO:0008006" key="9">
    <source>
        <dbReference type="Google" id="ProtNLM"/>
    </source>
</evidence>
<dbReference type="GO" id="GO:0006338">
    <property type="term" value="P:chromatin remodeling"/>
    <property type="evidence" value="ECO:0007669"/>
    <property type="project" value="TreeGrafter"/>
</dbReference>
<feature type="compositionally biased region" description="Low complexity" evidence="4">
    <location>
        <begin position="758"/>
        <end position="772"/>
    </location>
</feature>
<feature type="region of interest" description="Disordered" evidence="4">
    <location>
        <begin position="642"/>
        <end position="695"/>
    </location>
</feature>
<evidence type="ECO:0000256" key="2">
    <source>
        <dbReference type="ARBA" id="ARBA00023117"/>
    </source>
</evidence>
<sequence>MEAHSSTPASTTAVKREIADITASNGTSVAEATDDRSPPSKRPRTDDSGTEARGPLLKSEPLTNGQGTGTGNPGDDDDYGLDLSEDESHEKDKENAHRKNHSGNSKGVNGGVAEIVDAKVGDKDEKADIKDGEKPVDTEASVKDETVEPQHAQDDKSDAITDTPIEANEEMADDRDRSDRVSHANENGDNENENENEEDAQRSVSESSEVVGSAGVHKSQEMETQGEEPEGGEDAEIYGDGDEHTANGVSSAAPSESHMSDGNLSDVHTDARSDVQPSMEPDHFDEDGDIDVKELRFKSLDGIMRTLWKNGDAWPFHLPVDDVALKIPDYYKIITRPMDMTQISNKLKERIYESVDAFQDDFELMFRNCRMYNKPESDIARMVGNLETAFHKQMDKMPSDADLIAKHRVKLEKKNTKRAVKKATKTRTKGAARALTGKAPGAGAGLTANKISVMKLKERQTDNTAGRGANTSLPMSRTQSVDSFGVRRTSRMSLGGIEPASDINLYERALDNRPARDRRAVVPLVAEMEINLRHKLTVQLKYCGKILTEFLHKKYYPRAWPFVVPVDPELLMLPDYFKIIKKPMDLSTMQKKYDNREYASAEDFANDMRLMFANCYRYNKPGQDVYELGKKLSVDFEQRFARKPDEPIAPPKTRNKLKHAQGTSHSVGGGATHRQRQEYYEDEFEEDEDEAEEAPFRTQAELDHVEQLRKMQEMVATLQSNIEALTRTTNKQASSTGSRRSGPATGTAARKGKQAAPSRKSTSTNNSKVTNTHHAPAAMKRAPLPKPQPPAVQGKPKEDTKPMTFMEKKTLSLNINRLPGSRIAKLVSIIQTCIPELANCPAEELEIDIDSLDPLTLRELEKYVNSAMAEPSQPPKKPAAKRAPARRKAIPKKQAQASGSGSQARGNGGAHPPASRGAGSGYLSESQRMRRGGSSSSSSSDSSSGSSSSDSSGSDSESEAEVTTSSRSRGTGGKGGSRPSSATGTKSGSLGAPQRRASAASASSMTKPATSNTSPAPGINAGIQLAPGPPPKPKESKLLLGEAARTSQAPRTNALKMVPSASKAHGVKPGSKPAIKVGNVNAWSSLATGGGGVASSGNTPRGTSPATGNSPASRIGNSVSPADGSGDRLNEYRKKALLKSTQEKLGGGELGGMSVKSGTNMALSRNGSMSSVGVSGRSPISHSGQNTNTTTKHSGSADESDSAGPGRDEAVADDQDDRAKRREEERRRRAQEANQEQSTAAHDAISGEALEESLFMFG</sequence>
<feature type="compositionally biased region" description="Acidic residues" evidence="4">
    <location>
        <begin position="680"/>
        <end position="693"/>
    </location>
</feature>
<feature type="compositionally biased region" description="Basic and acidic residues" evidence="4">
    <location>
        <begin position="33"/>
        <end position="47"/>
    </location>
</feature>
<dbReference type="EMBL" id="KQ242107">
    <property type="protein sequence ID" value="KNC80795.1"/>
    <property type="molecule type" value="Genomic_DNA"/>
</dbReference>
<dbReference type="InterPro" id="IPR018359">
    <property type="entry name" value="Bromodomain_CS"/>
</dbReference>
<feature type="region of interest" description="Disordered" evidence="4">
    <location>
        <begin position="462"/>
        <end position="482"/>
    </location>
</feature>
<dbReference type="InterPro" id="IPR001487">
    <property type="entry name" value="Bromodomain"/>
</dbReference>
<dbReference type="PRINTS" id="PR00503">
    <property type="entry name" value="BROMODOMAIN"/>
</dbReference>
<feature type="compositionally biased region" description="Acidic residues" evidence="4">
    <location>
        <begin position="74"/>
        <end position="85"/>
    </location>
</feature>
<dbReference type="InterPro" id="IPR027353">
    <property type="entry name" value="NET_dom"/>
</dbReference>
<keyword evidence="1" id="KW-0677">Repeat</keyword>
<dbReference type="InterPro" id="IPR043509">
    <property type="entry name" value="Bromo_Brdt_II"/>
</dbReference>
<dbReference type="InterPro" id="IPR038336">
    <property type="entry name" value="NET_sf"/>
</dbReference>
<dbReference type="AlphaFoldDB" id="A0A0L0FVB2"/>
<feature type="domain" description="Bromo" evidence="5">
    <location>
        <begin position="554"/>
        <end position="626"/>
    </location>
</feature>
<feature type="compositionally biased region" description="Acidic residues" evidence="4">
    <location>
        <begin position="188"/>
        <end position="198"/>
    </location>
</feature>
<dbReference type="InterPro" id="IPR050935">
    <property type="entry name" value="Bromo_chromatin_reader"/>
</dbReference>
<dbReference type="Pfam" id="PF00439">
    <property type="entry name" value="Bromodomain"/>
    <property type="match status" value="2"/>
</dbReference>
<dbReference type="GeneID" id="25907362"/>
<feature type="compositionally biased region" description="Low complexity" evidence="4">
    <location>
        <begin position="203"/>
        <end position="216"/>
    </location>
</feature>
<dbReference type="Gene3D" id="1.20.920.10">
    <property type="entry name" value="Bromodomain-like"/>
    <property type="match status" value="2"/>
</dbReference>
<dbReference type="InterPro" id="IPR036427">
    <property type="entry name" value="Bromodomain-like_sf"/>
</dbReference>
<dbReference type="STRING" id="667725.A0A0L0FVB2"/>
<feature type="domain" description="NET" evidence="6">
    <location>
        <begin position="793"/>
        <end position="875"/>
    </location>
</feature>
<keyword evidence="8" id="KW-1185">Reference proteome</keyword>
<feature type="region of interest" description="Disordered" evidence="4">
    <location>
        <begin position="866"/>
        <end position="1258"/>
    </location>
</feature>
<dbReference type="PANTHER" id="PTHR22880">
    <property type="entry name" value="FALZ-RELATED BROMODOMAIN-CONTAINING PROTEINS"/>
    <property type="match status" value="1"/>
</dbReference>
<organism evidence="7 8">
    <name type="scientific">Sphaeroforma arctica JP610</name>
    <dbReference type="NCBI Taxonomy" id="667725"/>
    <lineage>
        <taxon>Eukaryota</taxon>
        <taxon>Ichthyosporea</taxon>
        <taxon>Ichthyophonida</taxon>
        <taxon>Sphaeroforma</taxon>
    </lineage>
</organism>
<keyword evidence="2 3" id="KW-0103">Bromodomain</keyword>
<dbReference type="Gene3D" id="1.20.1270.220">
    <property type="match status" value="1"/>
</dbReference>
<name>A0A0L0FVB2_9EUKA</name>
<dbReference type="GO" id="GO:0005634">
    <property type="term" value="C:nucleus"/>
    <property type="evidence" value="ECO:0007669"/>
    <property type="project" value="TreeGrafter"/>
</dbReference>
<dbReference type="PROSITE" id="PS50014">
    <property type="entry name" value="BROMODOMAIN_2"/>
    <property type="match status" value="2"/>
</dbReference>
<dbReference type="PROSITE" id="PS51525">
    <property type="entry name" value="NET"/>
    <property type="match status" value="1"/>
</dbReference>
<evidence type="ECO:0000259" key="5">
    <source>
        <dbReference type="PROSITE" id="PS50014"/>
    </source>
</evidence>
<feature type="compositionally biased region" description="Polar residues" evidence="4">
    <location>
        <begin position="1005"/>
        <end position="1015"/>
    </location>
</feature>
<feature type="region of interest" description="Disordered" evidence="4">
    <location>
        <begin position="414"/>
        <end position="438"/>
    </location>
</feature>
<feature type="compositionally biased region" description="Basic and acidic residues" evidence="4">
    <location>
        <begin position="1217"/>
        <end position="1231"/>
    </location>
</feature>
<evidence type="ECO:0000256" key="1">
    <source>
        <dbReference type="ARBA" id="ARBA00022737"/>
    </source>
</evidence>
<feature type="compositionally biased region" description="Polar residues" evidence="4">
    <location>
        <begin position="1"/>
        <end position="13"/>
    </location>
</feature>
<feature type="compositionally biased region" description="Basic and acidic residues" evidence="4">
    <location>
        <begin position="116"/>
        <end position="159"/>
    </location>
</feature>
<dbReference type="PANTHER" id="PTHR22880:SF225">
    <property type="entry name" value="BROMODOMAIN-CONTAINING PROTEIN BET-1-RELATED"/>
    <property type="match status" value="1"/>
</dbReference>
<protein>
    <recommendedName>
        <fullName evidence="9">Bromo domain-containing protein</fullName>
    </recommendedName>
</protein>
<feature type="region of interest" description="Disordered" evidence="4">
    <location>
        <begin position="1"/>
        <end position="287"/>
    </location>
</feature>
<feature type="compositionally biased region" description="Basic residues" evidence="4">
    <location>
        <begin position="414"/>
        <end position="430"/>
    </location>
</feature>
<dbReference type="OrthoDB" id="21449at2759"/>
<feature type="compositionally biased region" description="Low complexity" evidence="4">
    <location>
        <begin position="1164"/>
        <end position="1178"/>
    </location>
</feature>
<feature type="compositionally biased region" description="Low complexity" evidence="4">
    <location>
        <begin position="932"/>
        <end position="955"/>
    </location>
</feature>
<feature type="compositionally biased region" description="Polar residues" evidence="4">
    <location>
        <begin position="1095"/>
        <end position="1120"/>
    </location>
</feature>
<dbReference type="SMART" id="SM00297">
    <property type="entry name" value="BROMO"/>
    <property type="match status" value="2"/>
</dbReference>
<dbReference type="SUPFAM" id="SSF47370">
    <property type="entry name" value="Bromodomain"/>
    <property type="match status" value="2"/>
</dbReference>
<proteinExistence type="predicted"/>
<evidence type="ECO:0000313" key="8">
    <source>
        <dbReference type="Proteomes" id="UP000054560"/>
    </source>
</evidence>
<feature type="compositionally biased region" description="Acidic residues" evidence="4">
    <location>
        <begin position="224"/>
        <end position="240"/>
    </location>
</feature>
<reference evidence="7 8" key="1">
    <citation type="submission" date="2011-02" db="EMBL/GenBank/DDBJ databases">
        <title>The Genome Sequence of Sphaeroforma arctica JP610.</title>
        <authorList>
            <consortium name="The Broad Institute Genome Sequencing Platform"/>
            <person name="Russ C."/>
            <person name="Cuomo C."/>
            <person name="Young S.K."/>
            <person name="Zeng Q."/>
            <person name="Gargeya S."/>
            <person name="Alvarado L."/>
            <person name="Berlin A."/>
            <person name="Chapman S.B."/>
            <person name="Chen Z."/>
            <person name="Freedman E."/>
            <person name="Gellesch M."/>
            <person name="Goldberg J."/>
            <person name="Griggs A."/>
            <person name="Gujja S."/>
            <person name="Heilman E."/>
            <person name="Heiman D."/>
            <person name="Howarth C."/>
            <person name="Mehta T."/>
            <person name="Neiman D."/>
            <person name="Pearson M."/>
            <person name="Roberts A."/>
            <person name="Saif S."/>
            <person name="Shea T."/>
            <person name="Shenoy N."/>
            <person name="Sisk P."/>
            <person name="Stolte C."/>
            <person name="Sykes S."/>
            <person name="White J."/>
            <person name="Yandava C."/>
            <person name="Burger G."/>
            <person name="Gray M.W."/>
            <person name="Holland P.W.H."/>
            <person name="King N."/>
            <person name="Lang F.B.F."/>
            <person name="Roger A.J."/>
            <person name="Ruiz-Trillo I."/>
            <person name="Haas B."/>
            <person name="Nusbaum C."/>
            <person name="Birren B."/>
        </authorList>
    </citation>
    <scope>NUCLEOTIDE SEQUENCE [LARGE SCALE GENOMIC DNA]</scope>
    <source>
        <strain evidence="7 8">JP610</strain>
    </source>
</reference>
<feature type="region of interest" description="Disordered" evidence="4">
    <location>
        <begin position="727"/>
        <end position="802"/>
    </location>
</feature>
<dbReference type="GO" id="GO:0006355">
    <property type="term" value="P:regulation of DNA-templated transcription"/>
    <property type="evidence" value="ECO:0007669"/>
    <property type="project" value="TreeGrafter"/>
</dbReference>
<feature type="compositionally biased region" description="Polar residues" evidence="4">
    <location>
        <begin position="469"/>
        <end position="482"/>
    </location>
</feature>
<dbReference type="CDD" id="cd05498">
    <property type="entry name" value="Bromo_Brdt_II_like"/>
    <property type="match status" value="1"/>
</dbReference>
<evidence type="ECO:0000256" key="3">
    <source>
        <dbReference type="PROSITE-ProRule" id="PRU00035"/>
    </source>
</evidence>
<feature type="compositionally biased region" description="Basic and acidic residues" evidence="4">
    <location>
        <begin position="1125"/>
        <end position="1134"/>
    </location>
</feature>
<feature type="compositionally biased region" description="Basic and acidic residues" evidence="4">
    <location>
        <begin position="86"/>
        <end position="97"/>
    </location>
</feature>
<dbReference type="Proteomes" id="UP000054560">
    <property type="component" value="Unassembled WGS sequence"/>
</dbReference>